<reference evidence="5 6" key="1">
    <citation type="submission" date="2015-03" db="EMBL/GenBank/DDBJ databases">
        <authorList>
            <consortium name="Pathogen Informatics"/>
        </authorList>
    </citation>
    <scope>NUCLEOTIDE SEQUENCE [LARGE SCALE GENOMIC DNA]</scope>
    <source>
        <strain evidence="4 6">G09801536</strain>
        <strain evidence="2 7">G09901357</strain>
        <strain evidence="3 5">M09401471</strain>
    </source>
</reference>
<dbReference type="Proteomes" id="UP000048289">
    <property type="component" value="Unassembled WGS sequence"/>
</dbReference>
<sequence>MRGERIGNESGRGLRWPGQPGTDGGTATVINVTHHAYRNGLKCVVKQVHPGRSGARIGPVQNAPSGLRADHLDLAQRLVRTVGERLDDTD</sequence>
<protein>
    <submittedName>
        <fullName evidence="4">Uncharacterized protein</fullName>
    </submittedName>
</protein>
<evidence type="ECO:0000313" key="7">
    <source>
        <dbReference type="Proteomes" id="UP000048289"/>
    </source>
</evidence>
<evidence type="ECO:0000313" key="2">
    <source>
        <dbReference type="EMBL" id="CFE39472.1"/>
    </source>
</evidence>
<accession>A0A655JGW8</accession>
<dbReference type="Proteomes" id="UP000045842">
    <property type="component" value="Unassembled WGS sequence"/>
</dbReference>
<evidence type="ECO:0000313" key="5">
    <source>
        <dbReference type="Proteomes" id="UP000044938"/>
    </source>
</evidence>
<dbReference type="Proteomes" id="UP000044938">
    <property type="component" value="Unassembled WGS sequence"/>
</dbReference>
<evidence type="ECO:0000313" key="6">
    <source>
        <dbReference type="Proteomes" id="UP000045842"/>
    </source>
</evidence>
<dbReference type="EMBL" id="CSAJ01000298">
    <property type="protein sequence ID" value="COW32806.1"/>
    <property type="molecule type" value="Genomic_DNA"/>
</dbReference>
<evidence type="ECO:0000256" key="1">
    <source>
        <dbReference type="SAM" id="MobiDB-lite"/>
    </source>
</evidence>
<organism evidence="4 6">
    <name type="scientific">Mycobacterium tuberculosis</name>
    <dbReference type="NCBI Taxonomy" id="1773"/>
    <lineage>
        <taxon>Bacteria</taxon>
        <taxon>Bacillati</taxon>
        <taxon>Actinomycetota</taxon>
        <taxon>Actinomycetes</taxon>
        <taxon>Mycobacteriales</taxon>
        <taxon>Mycobacteriaceae</taxon>
        <taxon>Mycobacterium</taxon>
        <taxon>Mycobacterium tuberculosis complex</taxon>
    </lineage>
</organism>
<dbReference type="AlphaFoldDB" id="A0A655JGW8"/>
<dbReference type="EMBL" id="CFOE01000208">
    <property type="protein sequence ID" value="CFE39472.1"/>
    <property type="molecule type" value="Genomic_DNA"/>
</dbReference>
<proteinExistence type="predicted"/>
<evidence type="ECO:0000313" key="3">
    <source>
        <dbReference type="EMBL" id="COW32806.1"/>
    </source>
</evidence>
<name>A0A655JGW8_MYCTX</name>
<feature type="region of interest" description="Disordered" evidence="1">
    <location>
        <begin position="1"/>
        <end position="24"/>
    </location>
</feature>
<dbReference type="EMBL" id="CSAD01001150">
    <property type="protein sequence ID" value="COW90726.1"/>
    <property type="molecule type" value="Genomic_DNA"/>
</dbReference>
<gene>
    <name evidence="4" type="ORF">ERS007679_04460</name>
    <name evidence="2" type="ORF">ERS007681_01852</name>
    <name evidence="3" type="ORF">ERS007720_02360</name>
</gene>
<evidence type="ECO:0000313" key="4">
    <source>
        <dbReference type="EMBL" id="COW90726.1"/>
    </source>
</evidence>